<dbReference type="Pfam" id="PF00400">
    <property type="entry name" value="WD40"/>
    <property type="match status" value="3"/>
</dbReference>
<feature type="repeat" description="WD" evidence="6">
    <location>
        <begin position="391"/>
        <end position="432"/>
    </location>
</feature>
<dbReference type="STRING" id="33528.ENSGAFP00000024508"/>
<dbReference type="InterPro" id="IPR015943">
    <property type="entry name" value="WD40/YVTN_repeat-like_dom_sf"/>
</dbReference>
<dbReference type="PROSITE" id="PS50294">
    <property type="entry name" value="WD_REPEATS_REGION"/>
    <property type="match status" value="2"/>
</dbReference>
<evidence type="ECO:0000256" key="1">
    <source>
        <dbReference type="ARBA" id="ARBA00009482"/>
    </source>
</evidence>
<dbReference type="EMBL" id="NHOQ01000347">
    <property type="protein sequence ID" value="PWA30648.1"/>
    <property type="molecule type" value="Genomic_DNA"/>
</dbReference>
<dbReference type="InterPro" id="IPR015505">
    <property type="entry name" value="Coronin"/>
</dbReference>
<comment type="similarity">
    <text evidence="1 7">Belongs to the WD repeat coronin family.</text>
</comment>
<dbReference type="SMART" id="SM01166">
    <property type="entry name" value="DUF1899"/>
    <property type="match status" value="1"/>
</dbReference>
<evidence type="ECO:0000256" key="6">
    <source>
        <dbReference type="PROSITE-ProRule" id="PRU00221"/>
    </source>
</evidence>
<dbReference type="SUPFAM" id="SSF50978">
    <property type="entry name" value="WD40 repeat-like"/>
    <property type="match status" value="1"/>
</dbReference>
<comment type="caution">
    <text evidence="10">The sequence shown here is derived from an EMBL/GenBank/DDBJ whole genome shotgun (WGS) entry which is preliminary data.</text>
</comment>
<evidence type="ECO:0000313" key="10">
    <source>
        <dbReference type="EMBL" id="PWA30648.1"/>
    </source>
</evidence>
<reference evidence="10 11" key="1">
    <citation type="journal article" date="2018" name="G3 (Bethesda)">
        <title>A High-Quality Reference Genome for the Invasive Mosquitofish Gambusia affinis Using a Chicago Library.</title>
        <authorList>
            <person name="Hoffberg S.L."/>
            <person name="Troendle N.J."/>
            <person name="Glenn T.C."/>
            <person name="Mahmud O."/>
            <person name="Louha S."/>
            <person name="Chalopin D."/>
            <person name="Bennetzen J.L."/>
            <person name="Mauricio R."/>
        </authorList>
    </citation>
    <scope>NUCLEOTIDE SEQUENCE [LARGE SCALE GENOMIC DNA]</scope>
    <source>
        <strain evidence="10">NE01/NJP1002.9</strain>
        <tissue evidence="10">Muscle</tissue>
    </source>
</reference>
<feature type="coiled-coil region" evidence="8">
    <location>
        <begin position="686"/>
        <end position="727"/>
    </location>
</feature>
<dbReference type="PANTHER" id="PTHR10856:SF2">
    <property type="entry name" value="CORONIN-2A"/>
    <property type="match status" value="1"/>
</dbReference>
<keyword evidence="11" id="KW-1185">Reference proteome</keyword>
<protein>
    <recommendedName>
        <fullName evidence="7">Coronin</fullName>
    </recommendedName>
</protein>
<sequence>MEAELAPRCMYWIRTCQNMARSGLTTNNAIGRAAASPDDSLGRISMSQKDQLSLKFSYVGLPLLHMLLSTAGVDDIRRWQPFIPVCRYAVTCVHTCAFLVLDFTLRGNVLLASPPVVRKSLIPLTRLKYISLRQNRQSLRFFRATLGNKTNFLLSPSAPGRRLISKTSHLVNVGLHPLFISNELAAEQTCRLAEARPGGPQPLISLCNDMCIDQQMTWRPQYRSSKFRHVFGKAATKENCYDGVPITRSVQDNHFCAVNPRFVAIITECAGGGAFLVLSVHQTGKVDPHHPRVSGHRGNVLDIKWNPFNDYCIASCSEDTTVKVWEIPPHGVLKTLTVPWKELQGHSRRVGIIEWHPTANNILFSTAYDYQVMIWNLDAPEQVIKNPVRTIKHHTDVVLSMSFNTDGSLLATTCRDRKIRLMEARSGNILQEGSCKTHKASKVLILGNMKMIFTAGTSRYNSRQIVLWDQDDLSTPLLEENLDGSSGLLFPFYDPDTHMLYLAGKGDGSIRYYEISSEKPYIQYLMEYRSHTPQKGMGVMPKRGLDVSSCEVFRFYKVVTVKSLIEPVSMIVPRRSESYQEDIYPMTASNRPALTADEWLSGVDKGPILMSLKPGSELMEPPSETKALANSVDARRSRSRPGVLQLSYIQDQQEAKETSDLVGDDRGQTPVINGEDLALCSPPRTENELRLKFLKQQEEIRRLRELLNQREVHVKQLELEIKNIKNSQTQS</sequence>
<dbReference type="SMART" id="SM01167">
    <property type="entry name" value="DUF1900"/>
    <property type="match status" value="1"/>
</dbReference>
<feature type="repeat" description="WD" evidence="6">
    <location>
        <begin position="343"/>
        <end position="385"/>
    </location>
</feature>
<keyword evidence="3 7" id="KW-0677">Repeat</keyword>
<dbReference type="PROSITE" id="PS00678">
    <property type="entry name" value="WD_REPEATS_1"/>
    <property type="match status" value="2"/>
</dbReference>
<dbReference type="FunFam" id="2.130.10.10:FF:000053">
    <property type="entry name" value="Coronin"/>
    <property type="match status" value="1"/>
</dbReference>
<dbReference type="SMART" id="SM00320">
    <property type="entry name" value="WD40"/>
    <property type="match status" value="4"/>
</dbReference>
<accession>A0A315W5Q2</accession>
<evidence type="ECO:0000259" key="9">
    <source>
        <dbReference type="SMART" id="SM01166"/>
    </source>
</evidence>
<evidence type="ECO:0000256" key="3">
    <source>
        <dbReference type="ARBA" id="ARBA00022737"/>
    </source>
</evidence>
<name>A0A315W5Q2_GAMAF</name>
<keyword evidence="2 6" id="KW-0853">WD repeat</keyword>
<keyword evidence="5" id="KW-0009">Actin-binding</keyword>
<dbReference type="Proteomes" id="UP000250572">
    <property type="component" value="Unassembled WGS sequence"/>
</dbReference>
<evidence type="ECO:0000256" key="4">
    <source>
        <dbReference type="ARBA" id="ARBA00023054"/>
    </source>
</evidence>
<dbReference type="GO" id="GO:0051015">
    <property type="term" value="F:actin filament binding"/>
    <property type="evidence" value="ECO:0007669"/>
    <property type="project" value="TreeGrafter"/>
</dbReference>
<dbReference type="InterPro" id="IPR015048">
    <property type="entry name" value="DUF1899"/>
</dbReference>
<dbReference type="PROSITE" id="PS50082">
    <property type="entry name" value="WD_REPEATS_2"/>
    <property type="match status" value="3"/>
</dbReference>
<dbReference type="InterPro" id="IPR036322">
    <property type="entry name" value="WD40_repeat_dom_sf"/>
</dbReference>
<organism evidence="10 11">
    <name type="scientific">Gambusia affinis</name>
    <name type="common">Western mosquitofish</name>
    <name type="synonym">Heterandria affinis</name>
    <dbReference type="NCBI Taxonomy" id="33528"/>
    <lineage>
        <taxon>Eukaryota</taxon>
        <taxon>Metazoa</taxon>
        <taxon>Chordata</taxon>
        <taxon>Craniata</taxon>
        <taxon>Vertebrata</taxon>
        <taxon>Euteleostomi</taxon>
        <taxon>Actinopterygii</taxon>
        <taxon>Neopterygii</taxon>
        <taxon>Teleostei</taxon>
        <taxon>Neoteleostei</taxon>
        <taxon>Acanthomorphata</taxon>
        <taxon>Ovalentaria</taxon>
        <taxon>Atherinomorphae</taxon>
        <taxon>Cyprinodontiformes</taxon>
        <taxon>Poeciliidae</taxon>
        <taxon>Poeciliinae</taxon>
        <taxon>Gambusia</taxon>
    </lineage>
</organism>
<evidence type="ECO:0000256" key="5">
    <source>
        <dbReference type="ARBA" id="ARBA00023203"/>
    </source>
</evidence>
<feature type="domain" description="DUF1899" evidence="9">
    <location>
        <begin position="220"/>
        <end position="284"/>
    </location>
</feature>
<dbReference type="PANTHER" id="PTHR10856">
    <property type="entry name" value="CORONIN"/>
    <property type="match status" value="1"/>
</dbReference>
<dbReference type="Gene3D" id="2.130.10.10">
    <property type="entry name" value="YVTN repeat-like/Quinoprotein amine dehydrogenase"/>
    <property type="match status" value="1"/>
</dbReference>
<proteinExistence type="inferred from homology"/>
<dbReference type="AlphaFoldDB" id="A0A315W5Q2"/>
<dbReference type="InterPro" id="IPR019775">
    <property type="entry name" value="WD40_repeat_CS"/>
</dbReference>
<evidence type="ECO:0000256" key="2">
    <source>
        <dbReference type="ARBA" id="ARBA00022574"/>
    </source>
</evidence>
<evidence type="ECO:0000313" key="11">
    <source>
        <dbReference type="Proteomes" id="UP000250572"/>
    </source>
</evidence>
<gene>
    <name evidence="10" type="ORF">CCH79_00009175</name>
</gene>
<feature type="repeat" description="WD" evidence="6">
    <location>
        <begin position="293"/>
        <end position="335"/>
    </location>
</feature>
<dbReference type="Pfam" id="PF08953">
    <property type="entry name" value="DUF1899"/>
    <property type="match status" value="1"/>
</dbReference>
<dbReference type="Pfam" id="PF16300">
    <property type="entry name" value="WD40_4"/>
    <property type="match status" value="1"/>
</dbReference>
<dbReference type="InterPro" id="IPR001680">
    <property type="entry name" value="WD40_rpt"/>
</dbReference>
<keyword evidence="4 8" id="KW-0175">Coiled coil</keyword>
<evidence type="ECO:0000256" key="8">
    <source>
        <dbReference type="SAM" id="Coils"/>
    </source>
</evidence>
<evidence type="ECO:0000256" key="7">
    <source>
        <dbReference type="RuleBase" id="RU280818"/>
    </source>
</evidence>